<dbReference type="Proteomes" id="UP000679335">
    <property type="component" value="Chromosome"/>
</dbReference>
<protein>
    <submittedName>
        <fullName evidence="1">TIGR03089 family protein</fullName>
    </submittedName>
</protein>
<evidence type="ECO:0000313" key="1">
    <source>
        <dbReference type="EMBL" id="QWC17913.1"/>
    </source>
</evidence>
<dbReference type="EMBL" id="CP076023">
    <property type="protein sequence ID" value="QWC17913.1"/>
    <property type="molecule type" value="Genomic_DNA"/>
</dbReference>
<evidence type="ECO:0000313" key="2">
    <source>
        <dbReference type="Proteomes" id="UP000679335"/>
    </source>
</evidence>
<dbReference type="Gene3D" id="3.40.50.12780">
    <property type="entry name" value="N-terminal domain of ligase-like"/>
    <property type="match status" value="1"/>
</dbReference>
<dbReference type="InterPro" id="IPR017523">
    <property type="entry name" value="Rv3268"/>
</dbReference>
<dbReference type="SUPFAM" id="SSF56801">
    <property type="entry name" value="Acetyl-CoA synthetase-like"/>
    <property type="match status" value="1"/>
</dbReference>
<dbReference type="InterPro" id="IPR042099">
    <property type="entry name" value="ANL_N_sf"/>
</dbReference>
<reference evidence="1 2" key="1">
    <citation type="submission" date="2021-05" db="EMBL/GenBank/DDBJ databases">
        <title>Novel species in genus Cellulomonas.</title>
        <authorList>
            <person name="Zhang G."/>
        </authorList>
    </citation>
    <scope>NUCLEOTIDE SEQUENCE [LARGE SCALE GENOMIC DNA]</scope>
    <source>
        <strain evidence="2">zg-ZUI157</strain>
    </source>
</reference>
<organism evidence="1 2">
    <name type="scientific">Cellulomonas dongxiuzhuiae</name>
    <dbReference type="NCBI Taxonomy" id="2819979"/>
    <lineage>
        <taxon>Bacteria</taxon>
        <taxon>Bacillati</taxon>
        <taxon>Actinomycetota</taxon>
        <taxon>Actinomycetes</taxon>
        <taxon>Micrococcales</taxon>
        <taxon>Cellulomonadaceae</taxon>
        <taxon>Cellulomonas</taxon>
    </lineage>
</organism>
<name>A0ABX8GPM9_9CELL</name>
<proteinExistence type="predicted"/>
<sequence>MSLLERDPGRPRITWYAQDGERVELSGAVLANWVSKTTNLLVEELDVAPGTRVRLDLPPHWRTLVWALAVWRCGACVVLGAHEAADVVVTDRPAEVRGPAVVGVALAPLARAFGADLPADAVDGTAVLAYADTVGWTPGTERDALALVAGGTRLSHGDLLAPGATTDAPGDRVALAADDRLAVLLQALAAWRADGSVVLVDAPTAAELRRDPGRRTAVLGPERVTVDLLVEAPTGSTTGADPAPRRD</sequence>
<dbReference type="NCBIfam" id="TIGR03089">
    <property type="entry name" value="TIGR03089 family protein"/>
    <property type="match status" value="1"/>
</dbReference>
<keyword evidence="2" id="KW-1185">Reference proteome</keyword>
<gene>
    <name evidence="1" type="ORF">KKR89_11785</name>
</gene>
<accession>A0ABX8GPM9</accession>